<name>A0AAN9LVK7_PHACN</name>
<dbReference type="AlphaFoldDB" id="A0AAN9LVK7"/>
<comment type="caution">
    <text evidence="1">The sequence shown here is derived from an EMBL/GenBank/DDBJ whole genome shotgun (WGS) entry which is preliminary data.</text>
</comment>
<evidence type="ECO:0000313" key="2">
    <source>
        <dbReference type="Proteomes" id="UP001374584"/>
    </source>
</evidence>
<accession>A0AAN9LVK7</accession>
<reference evidence="1 2" key="1">
    <citation type="submission" date="2024-01" db="EMBL/GenBank/DDBJ databases">
        <title>The genomes of 5 underutilized Papilionoideae crops provide insights into root nodulation and disease resistanc.</title>
        <authorList>
            <person name="Jiang F."/>
        </authorList>
    </citation>
    <scope>NUCLEOTIDE SEQUENCE [LARGE SCALE GENOMIC DNA]</scope>
    <source>
        <strain evidence="1">JINMINGXINNONG_FW02</strain>
        <tissue evidence="1">Leaves</tissue>
    </source>
</reference>
<keyword evidence="2" id="KW-1185">Reference proteome</keyword>
<evidence type="ECO:0000313" key="1">
    <source>
        <dbReference type="EMBL" id="KAK7342641.1"/>
    </source>
</evidence>
<organism evidence="1 2">
    <name type="scientific">Phaseolus coccineus</name>
    <name type="common">Scarlet runner bean</name>
    <name type="synonym">Phaseolus multiflorus</name>
    <dbReference type="NCBI Taxonomy" id="3886"/>
    <lineage>
        <taxon>Eukaryota</taxon>
        <taxon>Viridiplantae</taxon>
        <taxon>Streptophyta</taxon>
        <taxon>Embryophyta</taxon>
        <taxon>Tracheophyta</taxon>
        <taxon>Spermatophyta</taxon>
        <taxon>Magnoliopsida</taxon>
        <taxon>eudicotyledons</taxon>
        <taxon>Gunneridae</taxon>
        <taxon>Pentapetalae</taxon>
        <taxon>rosids</taxon>
        <taxon>fabids</taxon>
        <taxon>Fabales</taxon>
        <taxon>Fabaceae</taxon>
        <taxon>Papilionoideae</taxon>
        <taxon>50 kb inversion clade</taxon>
        <taxon>NPAAA clade</taxon>
        <taxon>indigoferoid/millettioid clade</taxon>
        <taxon>Phaseoleae</taxon>
        <taxon>Phaseolus</taxon>
    </lineage>
</organism>
<sequence>MLRFWSMDLSIKKLEFDRNDLLPDPIDDNLAKHTLEASTSGDQSTKVFKIDPIVKQICFQRPARTYSPDDLTTMFLQSLVLPSGMVQSLPIGISGYFILHNSSLEEIKTLLEESHTLSEAAKSHSCDKTEIISLGEDETDDAHFDAIDAAPINEVVGSTNWDQGIYFSRSRK</sequence>
<dbReference type="Proteomes" id="UP001374584">
    <property type="component" value="Unassembled WGS sequence"/>
</dbReference>
<proteinExistence type="predicted"/>
<gene>
    <name evidence="1" type="ORF">VNO80_25597</name>
</gene>
<dbReference type="EMBL" id="JAYMYR010000009">
    <property type="protein sequence ID" value="KAK7342641.1"/>
    <property type="molecule type" value="Genomic_DNA"/>
</dbReference>
<protein>
    <submittedName>
        <fullName evidence="1">Uncharacterized protein</fullName>
    </submittedName>
</protein>